<evidence type="ECO:0000313" key="3">
    <source>
        <dbReference type="Proteomes" id="UP001054945"/>
    </source>
</evidence>
<reference evidence="2 3" key="1">
    <citation type="submission" date="2021-06" db="EMBL/GenBank/DDBJ databases">
        <title>Caerostris extrusa draft genome.</title>
        <authorList>
            <person name="Kono N."/>
            <person name="Arakawa K."/>
        </authorList>
    </citation>
    <scope>NUCLEOTIDE SEQUENCE [LARGE SCALE GENOMIC DNA]</scope>
</reference>
<dbReference type="Proteomes" id="UP001054945">
    <property type="component" value="Unassembled WGS sequence"/>
</dbReference>
<organism evidence="2 3">
    <name type="scientific">Caerostris extrusa</name>
    <name type="common">Bark spider</name>
    <name type="synonym">Caerostris bankana</name>
    <dbReference type="NCBI Taxonomy" id="172846"/>
    <lineage>
        <taxon>Eukaryota</taxon>
        <taxon>Metazoa</taxon>
        <taxon>Ecdysozoa</taxon>
        <taxon>Arthropoda</taxon>
        <taxon>Chelicerata</taxon>
        <taxon>Arachnida</taxon>
        <taxon>Araneae</taxon>
        <taxon>Araneomorphae</taxon>
        <taxon>Entelegynae</taxon>
        <taxon>Araneoidea</taxon>
        <taxon>Araneidae</taxon>
        <taxon>Caerostris</taxon>
    </lineage>
</organism>
<comment type="caution">
    <text evidence="2">The sequence shown here is derived from an EMBL/GenBank/DDBJ whole genome shotgun (WGS) entry which is preliminary data.</text>
</comment>
<feature type="region of interest" description="Disordered" evidence="1">
    <location>
        <begin position="58"/>
        <end position="95"/>
    </location>
</feature>
<name>A0AAV4Q3E9_CAEEX</name>
<accession>A0AAV4Q3E9</accession>
<dbReference type="AlphaFoldDB" id="A0AAV4Q3E9"/>
<evidence type="ECO:0000256" key="1">
    <source>
        <dbReference type="SAM" id="MobiDB-lite"/>
    </source>
</evidence>
<proteinExistence type="predicted"/>
<protein>
    <submittedName>
        <fullName evidence="2">Uncharacterized protein</fullName>
    </submittedName>
</protein>
<evidence type="ECO:0000313" key="2">
    <source>
        <dbReference type="EMBL" id="GIY02964.1"/>
    </source>
</evidence>
<sequence>MQQIAVEEDFMGLHDFGLQVHLHSCQFELTQSEKRWGGKSTSKLFYSPYFPPPFAATVSGEEKTINSSPTPRCEERGGNRRPNYSNSPYFPPPFAATSSLEREDHKFGVPLPDVSVRRRLLQNELCHHLVLHSSAEWMISTTLKGLMDGPSLKKIPEIVMGRASSYDFSRCLYGDD</sequence>
<gene>
    <name evidence="2" type="ORF">CEXT_805151</name>
</gene>
<keyword evidence="3" id="KW-1185">Reference proteome</keyword>
<dbReference type="EMBL" id="BPLR01005524">
    <property type="protein sequence ID" value="GIY02964.1"/>
    <property type="molecule type" value="Genomic_DNA"/>
</dbReference>